<reference evidence="3" key="1">
    <citation type="submission" date="2017-02" db="UniProtKB">
        <authorList>
            <consortium name="WormBaseParasite"/>
        </authorList>
    </citation>
    <scope>IDENTIFICATION</scope>
</reference>
<evidence type="ECO:0000313" key="3">
    <source>
        <dbReference type="WBParaSite" id="HPLM_0000165701-mRNA-1"/>
    </source>
</evidence>
<organism evidence="3">
    <name type="scientific">Haemonchus placei</name>
    <name type="common">Barber's pole worm</name>
    <dbReference type="NCBI Taxonomy" id="6290"/>
    <lineage>
        <taxon>Eukaryota</taxon>
        <taxon>Metazoa</taxon>
        <taxon>Ecdysozoa</taxon>
        <taxon>Nematoda</taxon>
        <taxon>Chromadorea</taxon>
        <taxon>Rhabditida</taxon>
        <taxon>Rhabditina</taxon>
        <taxon>Rhabditomorpha</taxon>
        <taxon>Strongyloidea</taxon>
        <taxon>Trichostrongylidae</taxon>
        <taxon>Haemonchus</taxon>
    </lineage>
</organism>
<proteinExistence type="predicted"/>
<dbReference type="AlphaFoldDB" id="A0A0N4VWI7"/>
<keyword evidence="2" id="KW-1185">Reference proteome</keyword>
<sequence>MKPRVRGIGSKEDWQEYIKTMERDGNILEKLCDELNVDALQLVATVKSLKKSTMKGNQGAA</sequence>
<name>A0A0N4VWI7_HAEPC</name>
<dbReference type="OrthoDB" id="5850083at2759"/>
<accession>A0A0N4VWI7</accession>
<dbReference type="Proteomes" id="UP000268014">
    <property type="component" value="Unassembled WGS sequence"/>
</dbReference>
<gene>
    <name evidence="1" type="ORF">HPLM_LOCUS1655</name>
</gene>
<dbReference type="WBParaSite" id="HPLM_0000165701-mRNA-1">
    <property type="protein sequence ID" value="HPLM_0000165701-mRNA-1"/>
    <property type="gene ID" value="HPLM_0000165701"/>
</dbReference>
<dbReference type="EMBL" id="UZAF01002383">
    <property type="protein sequence ID" value="VDO10648.1"/>
    <property type="molecule type" value="Genomic_DNA"/>
</dbReference>
<reference evidence="1 2" key="2">
    <citation type="submission" date="2018-11" db="EMBL/GenBank/DDBJ databases">
        <authorList>
            <consortium name="Pathogen Informatics"/>
        </authorList>
    </citation>
    <scope>NUCLEOTIDE SEQUENCE [LARGE SCALE GENOMIC DNA]</scope>
    <source>
        <strain evidence="1 2">MHpl1</strain>
    </source>
</reference>
<evidence type="ECO:0000313" key="1">
    <source>
        <dbReference type="EMBL" id="VDO10648.1"/>
    </source>
</evidence>
<evidence type="ECO:0000313" key="2">
    <source>
        <dbReference type="Proteomes" id="UP000268014"/>
    </source>
</evidence>
<protein>
    <submittedName>
        <fullName evidence="3">DUF3606 domain-containing protein</fullName>
    </submittedName>
</protein>